<proteinExistence type="predicted"/>
<accession>A0ABV3VIM8</accession>
<dbReference type="EMBL" id="JBDLOU010000058">
    <property type="protein sequence ID" value="MEX3741059.1"/>
    <property type="molecule type" value="Genomic_DNA"/>
</dbReference>
<reference evidence="1 2" key="1">
    <citation type="submission" date="2024-04" db="EMBL/GenBank/DDBJ databases">
        <title>Genomic Markers of Mycobacteria.</title>
        <authorList>
            <person name="Soliman M.S."/>
            <person name="Elkholy A."/>
            <person name="Soliman N.S."/>
            <person name="Abbas A."/>
            <person name="Khayrat S."/>
            <person name="Shawky S."/>
        </authorList>
    </citation>
    <scope>NUCLEOTIDE SEQUENCE [LARGE SCALE GENOMIC DNA]</scope>
    <source>
        <strain evidence="1 2">Egy-CU-AM5</strain>
    </source>
</reference>
<evidence type="ECO:0000313" key="1">
    <source>
        <dbReference type="EMBL" id="MEX3741059.1"/>
    </source>
</evidence>
<protein>
    <recommendedName>
        <fullName evidence="3">Thioesterase</fullName>
    </recommendedName>
</protein>
<keyword evidence="2" id="KW-1185">Reference proteome</keyword>
<organism evidence="1 2">
    <name type="scientific">Mycolicibacterium porcinum</name>
    <dbReference type="NCBI Taxonomy" id="39693"/>
    <lineage>
        <taxon>Bacteria</taxon>
        <taxon>Bacillati</taxon>
        <taxon>Actinomycetota</taxon>
        <taxon>Actinomycetes</taxon>
        <taxon>Mycobacteriales</taxon>
        <taxon>Mycobacteriaceae</taxon>
        <taxon>Mycolicibacterium</taxon>
    </lineage>
</organism>
<comment type="caution">
    <text evidence="1">The sequence shown here is derived from an EMBL/GenBank/DDBJ whole genome shotgun (WGS) entry which is preliminary data.</text>
</comment>
<gene>
    <name evidence="1" type="ORF">ABFW12_22795</name>
</gene>
<sequence>MAPRLDPSARTTSLPTCPLPFHHPRRRVQFHRWDTELAAMVTVTGVVVDHWDRQLRIRTDDGSDVITSCGHVIAEVTAA</sequence>
<dbReference type="RefSeq" id="WP_368573758.1">
    <property type="nucleotide sequence ID" value="NZ_JBDLOU010000058.1"/>
</dbReference>
<evidence type="ECO:0000313" key="2">
    <source>
        <dbReference type="Proteomes" id="UP001558474"/>
    </source>
</evidence>
<evidence type="ECO:0008006" key="3">
    <source>
        <dbReference type="Google" id="ProtNLM"/>
    </source>
</evidence>
<dbReference type="Proteomes" id="UP001558474">
    <property type="component" value="Unassembled WGS sequence"/>
</dbReference>
<name>A0ABV3VIM8_9MYCO</name>